<accession>A0A9Q8LAT2</accession>
<dbReference type="KEGG" id="ffu:CLAFUR5_02710"/>
<reference evidence="1" key="2">
    <citation type="journal article" date="2022" name="Microb. Genom.">
        <title>A chromosome-scale genome assembly of the tomato pathogen Cladosporium fulvum reveals a compartmentalized genome architecture and the presence of a dispensable chromosome.</title>
        <authorList>
            <person name="Zaccaron A.Z."/>
            <person name="Chen L.H."/>
            <person name="Samaras A."/>
            <person name="Stergiopoulos I."/>
        </authorList>
    </citation>
    <scope>NUCLEOTIDE SEQUENCE</scope>
    <source>
        <strain evidence="1">Race5_Kim</strain>
    </source>
</reference>
<dbReference type="GeneID" id="71982588"/>
<keyword evidence="2" id="KW-1185">Reference proteome</keyword>
<organism evidence="1 2">
    <name type="scientific">Passalora fulva</name>
    <name type="common">Tomato leaf mold</name>
    <name type="synonym">Cladosporium fulvum</name>
    <dbReference type="NCBI Taxonomy" id="5499"/>
    <lineage>
        <taxon>Eukaryota</taxon>
        <taxon>Fungi</taxon>
        <taxon>Dikarya</taxon>
        <taxon>Ascomycota</taxon>
        <taxon>Pezizomycotina</taxon>
        <taxon>Dothideomycetes</taxon>
        <taxon>Dothideomycetidae</taxon>
        <taxon>Mycosphaerellales</taxon>
        <taxon>Mycosphaerellaceae</taxon>
        <taxon>Fulvia</taxon>
    </lineage>
</organism>
<protein>
    <submittedName>
        <fullName evidence="1">Uncharacterized protein</fullName>
    </submittedName>
</protein>
<dbReference type="EMBL" id="CP090164">
    <property type="protein sequence ID" value="UJO13999.1"/>
    <property type="molecule type" value="Genomic_DNA"/>
</dbReference>
<dbReference type="AlphaFoldDB" id="A0A9Q8LAT2"/>
<name>A0A9Q8LAT2_PASFU</name>
<gene>
    <name evidence="1" type="ORF">CLAFUR5_02710</name>
</gene>
<sequence length="98" mass="11358">MPSTKPQTISFRSLPPELRAKVYKYYFHNLNLASRFGATIPKAWTSELGARDLSEREFQHYGMQNYTNSTPSMPAHVMQQKLRLARQRVCGAWQRLGL</sequence>
<evidence type="ECO:0000313" key="2">
    <source>
        <dbReference type="Proteomes" id="UP000756132"/>
    </source>
</evidence>
<dbReference type="Proteomes" id="UP000756132">
    <property type="component" value="Chromosome 2"/>
</dbReference>
<proteinExistence type="predicted"/>
<evidence type="ECO:0000313" key="1">
    <source>
        <dbReference type="EMBL" id="UJO13999.1"/>
    </source>
</evidence>
<dbReference type="RefSeq" id="XP_047758365.1">
    <property type="nucleotide sequence ID" value="XM_047901858.1"/>
</dbReference>
<reference evidence="1" key="1">
    <citation type="submission" date="2021-12" db="EMBL/GenBank/DDBJ databases">
        <authorList>
            <person name="Zaccaron A."/>
            <person name="Stergiopoulos I."/>
        </authorList>
    </citation>
    <scope>NUCLEOTIDE SEQUENCE</scope>
    <source>
        <strain evidence="1">Race5_Kim</strain>
    </source>
</reference>